<dbReference type="PANTHER" id="PTHR21240">
    <property type="entry name" value="2-AMINO-3-CARBOXYLMUCONATE-6-SEMIALDEHYDE DECARBOXYLASE"/>
    <property type="match status" value="1"/>
</dbReference>
<comment type="similarity">
    <text evidence="1">Belongs to the metallo-dependent hydrolases superfamily. ACMSD family.</text>
</comment>
<evidence type="ECO:0000256" key="3">
    <source>
        <dbReference type="ARBA" id="ARBA00022793"/>
    </source>
</evidence>
<dbReference type="Proteomes" id="UP000034112">
    <property type="component" value="Unassembled WGS sequence"/>
</dbReference>
<evidence type="ECO:0000313" key="10">
    <source>
        <dbReference type="EMBL" id="KKP06688.1"/>
    </source>
</evidence>
<dbReference type="GO" id="GO:0005829">
    <property type="term" value="C:cytosol"/>
    <property type="evidence" value="ECO:0007669"/>
    <property type="project" value="TreeGrafter"/>
</dbReference>
<sequence>MDKVDVHHHFIGPDFLEAWNTTAVSKRVKLPPWTPELSLAFMDKNGISQAVLSPALPPSFVCPNPTASAQLARKMNEYAASICRQNPSRFVYVATLPDPRDSGQAIAELAHAFDNLGACGVSLFTSYDGRYLGDPAFAPLWAELDRRAAVVLVHPGMDFADQLITSPSLLPRPVVDWTHETTRTATHIILSDTLRHHQHCKVILPHGGGTLPYVVGRLASLASALGLAGGTKSADDVQLEARRFYYDVAFAAFDEPLELLRRFAAPGHLLYGSDFPYGRDKEFYGAQIRTVEAITGEEREEVLHRAARRIFPSLGKDNGIISP</sequence>
<evidence type="ECO:0000256" key="1">
    <source>
        <dbReference type="ARBA" id="ARBA00005871"/>
    </source>
</evidence>
<evidence type="ECO:0000259" key="9">
    <source>
        <dbReference type="Pfam" id="PF04909"/>
    </source>
</evidence>
<evidence type="ECO:0000256" key="2">
    <source>
        <dbReference type="ARBA" id="ARBA00022723"/>
    </source>
</evidence>
<dbReference type="InterPro" id="IPR032466">
    <property type="entry name" value="Metal_Hydrolase"/>
</dbReference>
<keyword evidence="5 8" id="KW-0456">Lyase</keyword>
<dbReference type="GO" id="GO:0019748">
    <property type="term" value="P:secondary metabolic process"/>
    <property type="evidence" value="ECO:0007669"/>
    <property type="project" value="TreeGrafter"/>
</dbReference>
<dbReference type="GO" id="GO:0046872">
    <property type="term" value="F:metal ion binding"/>
    <property type="evidence" value="ECO:0007669"/>
    <property type="project" value="UniProtKB-KW"/>
</dbReference>
<evidence type="ECO:0000256" key="6">
    <source>
        <dbReference type="ARBA" id="ARBA00036832"/>
    </source>
</evidence>
<dbReference type="EMBL" id="JOKZ01000020">
    <property type="protein sequence ID" value="KKP06688.1"/>
    <property type="molecule type" value="Genomic_DNA"/>
</dbReference>
<feature type="domain" description="Amidohydrolase-related" evidence="9">
    <location>
        <begin position="4"/>
        <end position="312"/>
    </location>
</feature>
<keyword evidence="3 8" id="KW-0210">Decarboxylase</keyword>
<evidence type="ECO:0000256" key="8">
    <source>
        <dbReference type="RuleBase" id="RU366045"/>
    </source>
</evidence>
<protein>
    <recommendedName>
        <fullName evidence="7">6-methylsalicylate decarboxylase</fullName>
        <ecNumber evidence="7">4.1.1.52</ecNumber>
    </recommendedName>
</protein>
<comment type="catalytic activity">
    <reaction evidence="6">
        <text>6-methylsalicylate + H(+) = 3-methylphenol + CO2</text>
        <dbReference type="Rhea" id="RHEA:23112"/>
        <dbReference type="ChEBI" id="CHEBI:15378"/>
        <dbReference type="ChEBI" id="CHEBI:16526"/>
        <dbReference type="ChEBI" id="CHEBI:17231"/>
        <dbReference type="ChEBI" id="CHEBI:36658"/>
        <dbReference type="EC" id="4.1.1.52"/>
    </reaction>
    <physiologicalReaction direction="left-to-right" evidence="6">
        <dbReference type="Rhea" id="RHEA:23113"/>
    </physiologicalReaction>
</comment>
<proteinExistence type="inferred from homology"/>
<gene>
    <name evidence="10" type="ORF">THAR02_01177</name>
</gene>
<dbReference type="InterPro" id="IPR006680">
    <property type="entry name" value="Amidohydro-rel"/>
</dbReference>
<dbReference type="Pfam" id="PF04909">
    <property type="entry name" value="Amidohydro_2"/>
    <property type="match status" value="1"/>
</dbReference>
<dbReference type="SUPFAM" id="SSF51556">
    <property type="entry name" value="Metallo-dependent hydrolases"/>
    <property type="match status" value="1"/>
</dbReference>
<evidence type="ECO:0000256" key="4">
    <source>
        <dbReference type="ARBA" id="ARBA00022833"/>
    </source>
</evidence>
<dbReference type="OMA" id="IILSHMG"/>
<accession>A0A0F9Y3I7</accession>
<dbReference type="EC" id="4.1.1.52" evidence="7"/>
<evidence type="ECO:0000313" key="11">
    <source>
        <dbReference type="Proteomes" id="UP000034112"/>
    </source>
</evidence>
<evidence type="ECO:0000256" key="5">
    <source>
        <dbReference type="ARBA" id="ARBA00023239"/>
    </source>
</evidence>
<dbReference type="InterPro" id="IPR032465">
    <property type="entry name" value="ACMSD"/>
</dbReference>
<dbReference type="Gene3D" id="3.20.20.140">
    <property type="entry name" value="Metal-dependent hydrolases"/>
    <property type="match status" value="1"/>
</dbReference>
<comment type="caution">
    <text evidence="10">The sequence shown here is derived from an EMBL/GenBank/DDBJ whole genome shotgun (WGS) entry which is preliminary data.</text>
</comment>
<reference evidence="11" key="1">
    <citation type="journal article" date="2015" name="Genome Announc.">
        <title>Draft whole-genome sequence of the biocontrol agent Trichoderma harzianum T6776.</title>
        <authorList>
            <person name="Baroncelli R."/>
            <person name="Piaggeschi G."/>
            <person name="Fiorini L."/>
            <person name="Bertolini E."/>
            <person name="Zapparata A."/>
            <person name="Pe M.E."/>
            <person name="Sarrocco S."/>
            <person name="Vannacci G."/>
        </authorList>
    </citation>
    <scope>NUCLEOTIDE SEQUENCE [LARGE SCALE GENOMIC DNA]</scope>
    <source>
        <strain evidence="11">T6776</strain>
    </source>
</reference>
<evidence type="ECO:0000256" key="7">
    <source>
        <dbReference type="ARBA" id="ARBA00038889"/>
    </source>
</evidence>
<organism evidence="10 11">
    <name type="scientific">Trichoderma harzianum</name>
    <name type="common">Hypocrea lixii</name>
    <dbReference type="NCBI Taxonomy" id="5544"/>
    <lineage>
        <taxon>Eukaryota</taxon>
        <taxon>Fungi</taxon>
        <taxon>Dikarya</taxon>
        <taxon>Ascomycota</taxon>
        <taxon>Pezizomycotina</taxon>
        <taxon>Sordariomycetes</taxon>
        <taxon>Hypocreomycetidae</taxon>
        <taxon>Hypocreales</taxon>
        <taxon>Hypocreaceae</taxon>
        <taxon>Trichoderma</taxon>
    </lineage>
</organism>
<name>A0A0F9Y3I7_TRIHA</name>
<dbReference type="AlphaFoldDB" id="A0A0F9Y3I7"/>
<dbReference type="PANTHER" id="PTHR21240:SF29">
    <property type="entry name" value="AMIDOHYDROLASE-RELATED DOMAIN-CONTAINING PROTEIN"/>
    <property type="match status" value="1"/>
</dbReference>
<dbReference type="GO" id="GO:0016787">
    <property type="term" value="F:hydrolase activity"/>
    <property type="evidence" value="ECO:0007669"/>
    <property type="project" value="InterPro"/>
</dbReference>
<dbReference type="OrthoDB" id="2832284at2759"/>
<dbReference type="GO" id="GO:0047596">
    <property type="term" value="F:6-methylsalicylate decarboxylase activity"/>
    <property type="evidence" value="ECO:0007669"/>
    <property type="project" value="UniProtKB-EC"/>
</dbReference>
<keyword evidence="4" id="KW-0862">Zinc</keyword>
<keyword evidence="2" id="KW-0479">Metal-binding</keyword>